<keyword evidence="10" id="KW-1185">Reference proteome</keyword>
<dbReference type="Proteomes" id="UP001597508">
    <property type="component" value="Unassembled WGS sequence"/>
</dbReference>
<keyword evidence="4 6" id="KW-0238">DNA-binding</keyword>
<dbReference type="SUPFAM" id="SSF88946">
    <property type="entry name" value="Sigma2 domain of RNA polymerase sigma factors"/>
    <property type="match status" value="1"/>
</dbReference>
<comment type="caution">
    <text evidence="9">The sequence shown here is derived from an EMBL/GenBank/DDBJ whole genome shotgun (WGS) entry which is preliminary data.</text>
</comment>
<dbReference type="PROSITE" id="PS01063">
    <property type="entry name" value="SIGMA70_ECF"/>
    <property type="match status" value="1"/>
</dbReference>
<evidence type="ECO:0000256" key="4">
    <source>
        <dbReference type="ARBA" id="ARBA00023125"/>
    </source>
</evidence>
<evidence type="ECO:0000256" key="5">
    <source>
        <dbReference type="ARBA" id="ARBA00023163"/>
    </source>
</evidence>
<keyword evidence="3 6" id="KW-0731">Sigma factor</keyword>
<evidence type="ECO:0000256" key="3">
    <source>
        <dbReference type="ARBA" id="ARBA00023082"/>
    </source>
</evidence>
<dbReference type="InterPro" id="IPR013249">
    <property type="entry name" value="RNA_pol_sigma70_r4_t2"/>
</dbReference>
<dbReference type="Gene3D" id="1.10.10.10">
    <property type="entry name" value="Winged helix-like DNA-binding domain superfamily/Winged helix DNA-binding domain"/>
    <property type="match status" value="1"/>
</dbReference>
<evidence type="ECO:0000256" key="6">
    <source>
        <dbReference type="RuleBase" id="RU000716"/>
    </source>
</evidence>
<dbReference type="EMBL" id="JBHULH010000004">
    <property type="protein sequence ID" value="MFD2568024.1"/>
    <property type="molecule type" value="Genomic_DNA"/>
</dbReference>
<protein>
    <recommendedName>
        <fullName evidence="6">RNA polymerase sigma factor</fullName>
    </recommendedName>
</protein>
<reference evidence="10" key="1">
    <citation type="journal article" date="2019" name="Int. J. Syst. Evol. Microbiol.">
        <title>The Global Catalogue of Microorganisms (GCM) 10K type strain sequencing project: providing services to taxonomists for standard genome sequencing and annotation.</title>
        <authorList>
            <consortium name="The Broad Institute Genomics Platform"/>
            <consortium name="The Broad Institute Genome Sequencing Center for Infectious Disease"/>
            <person name="Wu L."/>
            <person name="Ma J."/>
        </authorList>
    </citation>
    <scope>NUCLEOTIDE SEQUENCE [LARGE SCALE GENOMIC DNA]</scope>
    <source>
        <strain evidence="10">KCTC 52127</strain>
    </source>
</reference>
<feature type="domain" description="RNA polymerase sigma-70 region 2" evidence="7">
    <location>
        <begin position="22"/>
        <end position="88"/>
    </location>
</feature>
<dbReference type="PANTHER" id="PTHR43133:SF60">
    <property type="entry name" value="RNA POLYMERASE SIGMA FACTOR SIGV"/>
    <property type="match status" value="1"/>
</dbReference>
<evidence type="ECO:0000259" key="8">
    <source>
        <dbReference type="Pfam" id="PF08281"/>
    </source>
</evidence>
<dbReference type="InterPro" id="IPR013325">
    <property type="entry name" value="RNA_pol_sigma_r2"/>
</dbReference>
<dbReference type="Gene3D" id="1.10.1740.10">
    <property type="match status" value="1"/>
</dbReference>
<accession>A0ABW5LV09</accession>
<proteinExistence type="inferred from homology"/>
<gene>
    <name evidence="9" type="ORF">ACFSRZ_11610</name>
</gene>
<organism evidence="9 10">
    <name type="scientific">Pseudotenacibaculum haliotis</name>
    <dbReference type="NCBI Taxonomy" id="1862138"/>
    <lineage>
        <taxon>Bacteria</taxon>
        <taxon>Pseudomonadati</taxon>
        <taxon>Bacteroidota</taxon>
        <taxon>Flavobacteriia</taxon>
        <taxon>Flavobacteriales</taxon>
        <taxon>Flavobacteriaceae</taxon>
        <taxon>Pseudotenacibaculum</taxon>
    </lineage>
</organism>
<feature type="domain" description="RNA polymerase sigma factor 70 region 4 type 2" evidence="8">
    <location>
        <begin position="116"/>
        <end position="166"/>
    </location>
</feature>
<dbReference type="InterPro" id="IPR000838">
    <property type="entry name" value="RNA_pol_sigma70_ECF_CS"/>
</dbReference>
<dbReference type="RefSeq" id="WP_379666727.1">
    <property type="nucleotide sequence ID" value="NZ_JBHULH010000004.1"/>
</dbReference>
<dbReference type="PANTHER" id="PTHR43133">
    <property type="entry name" value="RNA POLYMERASE ECF-TYPE SIGMA FACTO"/>
    <property type="match status" value="1"/>
</dbReference>
<dbReference type="InterPro" id="IPR014284">
    <property type="entry name" value="RNA_pol_sigma-70_dom"/>
</dbReference>
<name>A0ABW5LV09_9FLAO</name>
<dbReference type="InterPro" id="IPR036388">
    <property type="entry name" value="WH-like_DNA-bd_sf"/>
</dbReference>
<evidence type="ECO:0000256" key="1">
    <source>
        <dbReference type="ARBA" id="ARBA00010641"/>
    </source>
</evidence>
<comment type="similarity">
    <text evidence="1 6">Belongs to the sigma-70 factor family. ECF subfamily.</text>
</comment>
<dbReference type="InterPro" id="IPR039425">
    <property type="entry name" value="RNA_pol_sigma-70-like"/>
</dbReference>
<dbReference type="SUPFAM" id="SSF88659">
    <property type="entry name" value="Sigma3 and sigma4 domains of RNA polymerase sigma factors"/>
    <property type="match status" value="1"/>
</dbReference>
<dbReference type="Pfam" id="PF08281">
    <property type="entry name" value="Sigma70_r4_2"/>
    <property type="match status" value="1"/>
</dbReference>
<dbReference type="Pfam" id="PF04542">
    <property type="entry name" value="Sigma70_r2"/>
    <property type="match status" value="1"/>
</dbReference>
<sequence length="187" mass="22358">MNERELIRKCKKNDYSAQLTVYNLYKDMMYNVSYRIVKSREDAEDITQESFVKGFEKIGQIKEELSLGAWLKRIVVNASLDNVRKRRREQWIEETQIADESSEELELENCSEYSIELIKECLHSLKEKYRIILVLYMIEDYNHREISEMLNLKESTVRNQYRRGKNLLVEAVRKAKKNELKRLHTGA</sequence>
<keyword evidence="2 6" id="KW-0805">Transcription regulation</keyword>
<dbReference type="InterPro" id="IPR013324">
    <property type="entry name" value="RNA_pol_sigma_r3/r4-like"/>
</dbReference>
<dbReference type="NCBIfam" id="TIGR02937">
    <property type="entry name" value="sigma70-ECF"/>
    <property type="match status" value="1"/>
</dbReference>
<keyword evidence="5 6" id="KW-0804">Transcription</keyword>
<evidence type="ECO:0000259" key="7">
    <source>
        <dbReference type="Pfam" id="PF04542"/>
    </source>
</evidence>
<dbReference type="InterPro" id="IPR007627">
    <property type="entry name" value="RNA_pol_sigma70_r2"/>
</dbReference>
<evidence type="ECO:0000313" key="10">
    <source>
        <dbReference type="Proteomes" id="UP001597508"/>
    </source>
</evidence>
<evidence type="ECO:0000313" key="9">
    <source>
        <dbReference type="EMBL" id="MFD2568024.1"/>
    </source>
</evidence>
<evidence type="ECO:0000256" key="2">
    <source>
        <dbReference type="ARBA" id="ARBA00023015"/>
    </source>
</evidence>